<keyword evidence="10" id="KW-0012">Acyltransferase</keyword>
<dbReference type="GO" id="GO:0004758">
    <property type="term" value="F:serine C-palmitoyltransferase activity"/>
    <property type="evidence" value="ECO:0007669"/>
    <property type="project" value="TreeGrafter"/>
</dbReference>
<dbReference type="AlphaFoldDB" id="A0A2S4KUT6"/>
<protein>
    <recommendedName>
        <fullName evidence="5">serine C-palmitoyltransferase</fullName>
        <ecNumber evidence="5">2.3.1.50</ecNumber>
    </recommendedName>
</protein>
<comment type="pathway">
    <text evidence="2">Lipid metabolism; sphingolipid metabolism.</text>
</comment>
<comment type="caution">
    <text evidence="12">The sequence shown here is derived from an EMBL/GenBank/DDBJ whole genome shotgun (WGS) entry which is preliminary data.</text>
</comment>
<comment type="similarity">
    <text evidence="4">Belongs to the class-II pyridoxal-phosphate-dependent aminotransferase family.</text>
</comment>
<feature type="domain" description="Aminotransferase class I/classII large" evidence="11">
    <location>
        <begin position="133"/>
        <end position="448"/>
    </location>
</feature>
<evidence type="ECO:0000256" key="10">
    <source>
        <dbReference type="ARBA" id="ARBA00023315"/>
    </source>
</evidence>
<evidence type="ECO:0000256" key="2">
    <source>
        <dbReference type="ARBA" id="ARBA00004760"/>
    </source>
</evidence>
<keyword evidence="8" id="KW-0746">Sphingolipid metabolism</keyword>
<dbReference type="InterPro" id="IPR050087">
    <property type="entry name" value="AON_synthase_class-II"/>
</dbReference>
<proteinExistence type="inferred from homology"/>
<evidence type="ECO:0000259" key="11">
    <source>
        <dbReference type="Pfam" id="PF00155"/>
    </source>
</evidence>
<evidence type="ECO:0000256" key="5">
    <source>
        <dbReference type="ARBA" id="ARBA00013220"/>
    </source>
</evidence>
<keyword evidence="13" id="KW-1185">Reference proteome</keyword>
<dbReference type="SUPFAM" id="SSF53383">
    <property type="entry name" value="PLP-dependent transferases"/>
    <property type="match status" value="1"/>
</dbReference>
<evidence type="ECO:0000256" key="9">
    <source>
        <dbReference type="ARBA" id="ARBA00023098"/>
    </source>
</evidence>
<dbReference type="Pfam" id="PF00155">
    <property type="entry name" value="Aminotran_1_2"/>
    <property type="match status" value="1"/>
</dbReference>
<name>A0A2S4KUT6_9HYPO</name>
<evidence type="ECO:0000256" key="3">
    <source>
        <dbReference type="ARBA" id="ARBA00004991"/>
    </source>
</evidence>
<dbReference type="GO" id="GO:0046513">
    <property type="term" value="P:ceramide biosynthetic process"/>
    <property type="evidence" value="ECO:0007669"/>
    <property type="project" value="TreeGrafter"/>
</dbReference>
<dbReference type="Gene3D" id="3.40.640.10">
    <property type="entry name" value="Type I PLP-dependent aspartate aminotransferase-like (Major domain)"/>
    <property type="match status" value="1"/>
</dbReference>
<dbReference type="GO" id="GO:0030170">
    <property type="term" value="F:pyridoxal phosphate binding"/>
    <property type="evidence" value="ECO:0007669"/>
    <property type="project" value="InterPro"/>
</dbReference>
<reference evidence="12 13" key="1">
    <citation type="submission" date="2018-01" db="EMBL/GenBank/DDBJ databases">
        <title>Harnessing the power of phylogenomics to disentangle the directionality and signatures of interkingdom host jumping in the parasitic fungal genus Tolypocladium.</title>
        <authorList>
            <person name="Quandt C.A."/>
            <person name="Patterson W."/>
            <person name="Spatafora J.W."/>
        </authorList>
    </citation>
    <scope>NUCLEOTIDE SEQUENCE [LARGE SCALE GENOMIC DNA]</scope>
    <source>
        <strain evidence="12 13">NRBC 100945</strain>
    </source>
</reference>
<gene>
    <name evidence="12" type="ORF">TPAR_05842</name>
</gene>
<evidence type="ECO:0000256" key="4">
    <source>
        <dbReference type="ARBA" id="ARBA00008392"/>
    </source>
</evidence>
<evidence type="ECO:0000256" key="1">
    <source>
        <dbReference type="ARBA" id="ARBA00001933"/>
    </source>
</evidence>
<dbReference type="PANTHER" id="PTHR13693">
    <property type="entry name" value="CLASS II AMINOTRANSFERASE/8-AMINO-7-OXONONANOATE SYNTHASE"/>
    <property type="match status" value="1"/>
</dbReference>
<dbReference type="Proteomes" id="UP000237481">
    <property type="component" value="Unassembled WGS sequence"/>
</dbReference>
<evidence type="ECO:0000256" key="7">
    <source>
        <dbReference type="ARBA" id="ARBA00022898"/>
    </source>
</evidence>
<dbReference type="OrthoDB" id="3168162at2759"/>
<evidence type="ECO:0000313" key="12">
    <source>
        <dbReference type="EMBL" id="POR33952.1"/>
    </source>
</evidence>
<dbReference type="STRING" id="94208.A0A2S4KUT6"/>
<dbReference type="EC" id="2.3.1.50" evidence="5"/>
<dbReference type="EMBL" id="PKSG01000603">
    <property type="protein sequence ID" value="POR33952.1"/>
    <property type="molecule type" value="Genomic_DNA"/>
</dbReference>
<evidence type="ECO:0000256" key="8">
    <source>
        <dbReference type="ARBA" id="ARBA00022919"/>
    </source>
</evidence>
<dbReference type="PANTHER" id="PTHR13693:SF2">
    <property type="entry name" value="SERINE PALMITOYLTRANSFERASE 1"/>
    <property type="match status" value="1"/>
</dbReference>
<dbReference type="InterPro" id="IPR004839">
    <property type="entry name" value="Aminotransferase_I/II_large"/>
</dbReference>
<keyword evidence="6 12" id="KW-0808">Transferase</keyword>
<comment type="cofactor">
    <cofactor evidence="1">
        <name>pyridoxal 5'-phosphate</name>
        <dbReference type="ChEBI" id="CHEBI:597326"/>
    </cofactor>
</comment>
<keyword evidence="7" id="KW-0663">Pyridoxal phosphate</keyword>
<sequence>MELEALQARLGDALQQASANFQKVPGSAVLVRYIQSSYQNDPVRSAIELVLVLFFIRYLLSPSYSTHKQNYVKLREDEIDELIDDWVPEALVAEQTPLEEAESEKLPVIIGVANSACRTSPTGPKVRLSNGRTVTNLASYNFYNFNANEQIKEKAIQTLRTYGVGPCGPPQFYGTQDVHVKAEADIANYLGTEGCIVYAQSFSTVSSVIPAFCKRGDVIIADRAVNYSIRKGLQASRSHIKWFDHGDMDDLERAMKAVVKEQAKAKKLTRRFIVSEGLFETLGDSTDLPRLVVLKERYKFRIILDETWSFGVLGRTGRGLTEAQNVDPQQVDMIVGSLSGPLCAGGGFCAGAKDVVEHQRITSSAYTYSAALPAMLAMTASETVHLLQSNPDILTQCRENIRAMKAQLDPRSDWVVCTSAPENPIMLLVLKPDVVKARKLSVDDQERILMECADESLANGVMIARLKTRPYAHAIAAKGGSWYAQPALKVCITSALSKKDIEKAGVTIRHAITKVMTRKASSKSA</sequence>
<dbReference type="Gene3D" id="3.90.1150.10">
    <property type="entry name" value="Aspartate Aminotransferase, domain 1"/>
    <property type="match status" value="1"/>
</dbReference>
<evidence type="ECO:0000313" key="13">
    <source>
        <dbReference type="Proteomes" id="UP000237481"/>
    </source>
</evidence>
<dbReference type="InterPro" id="IPR015422">
    <property type="entry name" value="PyrdxlP-dep_Trfase_small"/>
</dbReference>
<keyword evidence="9" id="KW-0443">Lipid metabolism</keyword>
<dbReference type="GO" id="GO:0046512">
    <property type="term" value="P:sphingosine biosynthetic process"/>
    <property type="evidence" value="ECO:0007669"/>
    <property type="project" value="TreeGrafter"/>
</dbReference>
<dbReference type="GO" id="GO:0005783">
    <property type="term" value="C:endoplasmic reticulum"/>
    <property type="evidence" value="ECO:0007669"/>
    <property type="project" value="TreeGrafter"/>
</dbReference>
<dbReference type="InterPro" id="IPR015421">
    <property type="entry name" value="PyrdxlP-dep_Trfase_major"/>
</dbReference>
<accession>A0A2S4KUT6</accession>
<dbReference type="InterPro" id="IPR015424">
    <property type="entry name" value="PyrdxlP-dep_Trfase"/>
</dbReference>
<comment type="pathway">
    <text evidence="3">Sphingolipid metabolism.</text>
</comment>
<dbReference type="GO" id="GO:0016020">
    <property type="term" value="C:membrane"/>
    <property type="evidence" value="ECO:0007669"/>
    <property type="project" value="GOC"/>
</dbReference>
<organism evidence="12 13">
    <name type="scientific">Tolypocladium paradoxum</name>
    <dbReference type="NCBI Taxonomy" id="94208"/>
    <lineage>
        <taxon>Eukaryota</taxon>
        <taxon>Fungi</taxon>
        <taxon>Dikarya</taxon>
        <taxon>Ascomycota</taxon>
        <taxon>Pezizomycotina</taxon>
        <taxon>Sordariomycetes</taxon>
        <taxon>Hypocreomycetidae</taxon>
        <taxon>Hypocreales</taxon>
        <taxon>Ophiocordycipitaceae</taxon>
        <taxon>Tolypocladium</taxon>
    </lineage>
</organism>
<evidence type="ECO:0000256" key="6">
    <source>
        <dbReference type="ARBA" id="ARBA00022679"/>
    </source>
</evidence>